<keyword evidence="2" id="KW-0238">DNA-binding</keyword>
<keyword evidence="1" id="KW-0805">Transcription regulation</keyword>
<dbReference type="PANTHER" id="PTHR30146">
    <property type="entry name" value="LACI-RELATED TRANSCRIPTIONAL REPRESSOR"/>
    <property type="match status" value="1"/>
</dbReference>
<dbReference type="Gene3D" id="3.40.50.2300">
    <property type="match status" value="2"/>
</dbReference>
<dbReference type="CDD" id="cd06267">
    <property type="entry name" value="PBP1_LacI_sugar_binding-like"/>
    <property type="match status" value="1"/>
</dbReference>
<sequence length="345" mass="38444">MKKMEINSVEIARLAGVSRSTVSRVINNYPNVPVETREKVMKIVRDFNYFPNMSAQVLAGKKMRTIGLFMIERGEISRDAISNMLMVSVIEQASIHGYYVLTHVIRDTQDIEDVTSVKEIFYQKRVDAGIFIGAANHEPLIEELIAEGFIIGVVDHHLPGRNEPNRVVFNVDYAHGAEMSVDYLVSLGHHNIGLINGDIKRYAAPAKYEGFKTAMNKHSIPIKPEWVLHANFSKDGGYRVMKKFLQSKISLPTAFIAANDSVAFGAAAALKEKGLKIPEDISVIGSDDHVLSSFFNLTTISVDFGAMMKKLTTQLIHTIEDDNPAHVKVTMGLELVERNSCKKIK</sequence>
<dbReference type="Pfam" id="PF13377">
    <property type="entry name" value="Peripla_BP_3"/>
    <property type="match status" value="1"/>
</dbReference>
<dbReference type="SUPFAM" id="SSF47413">
    <property type="entry name" value="lambda repressor-like DNA-binding domains"/>
    <property type="match status" value="1"/>
</dbReference>
<evidence type="ECO:0000256" key="2">
    <source>
        <dbReference type="ARBA" id="ARBA00023125"/>
    </source>
</evidence>
<dbReference type="RefSeq" id="WP_204539561.1">
    <property type="nucleotide sequence ID" value="NZ_JAFBFI010000003.1"/>
</dbReference>
<dbReference type="Proteomes" id="UP000823486">
    <property type="component" value="Unassembled WGS sequence"/>
</dbReference>
<evidence type="ECO:0000259" key="4">
    <source>
        <dbReference type="PROSITE" id="PS50932"/>
    </source>
</evidence>
<reference evidence="5 6" key="1">
    <citation type="submission" date="2021-01" db="EMBL/GenBank/DDBJ databases">
        <title>Genomic Encyclopedia of Type Strains, Phase IV (KMG-IV): sequencing the most valuable type-strain genomes for metagenomic binning, comparative biology and taxonomic classification.</title>
        <authorList>
            <person name="Goeker M."/>
        </authorList>
    </citation>
    <scope>NUCLEOTIDE SEQUENCE [LARGE SCALE GENOMIC DNA]</scope>
    <source>
        <strain evidence="5 6">DSM 105482</strain>
    </source>
</reference>
<dbReference type="PANTHER" id="PTHR30146:SF109">
    <property type="entry name" value="HTH-TYPE TRANSCRIPTIONAL REGULATOR GALS"/>
    <property type="match status" value="1"/>
</dbReference>
<name>A0ABS2QG45_9BACI</name>
<evidence type="ECO:0000256" key="1">
    <source>
        <dbReference type="ARBA" id="ARBA00023015"/>
    </source>
</evidence>
<keyword evidence="3" id="KW-0804">Transcription</keyword>
<gene>
    <name evidence="5" type="ORF">JOC77_001061</name>
</gene>
<dbReference type="SUPFAM" id="SSF53822">
    <property type="entry name" value="Periplasmic binding protein-like I"/>
    <property type="match status" value="1"/>
</dbReference>
<dbReference type="Gene3D" id="1.10.260.40">
    <property type="entry name" value="lambda repressor-like DNA-binding domains"/>
    <property type="match status" value="1"/>
</dbReference>
<dbReference type="InterPro" id="IPR010982">
    <property type="entry name" value="Lambda_DNA-bd_dom_sf"/>
</dbReference>
<proteinExistence type="predicted"/>
<feature type="domain" description="HTH lacI-type" evidence="4">
    <location>
        <begin position="10"/>
        <end position="60"/>
    </location>
</feature>
<keyword evidence="6" id="KW-1185">Reference proteome</keyword>
<dbReference type="CDD" id="cd01392">
    <property type="entry name" value="HTH_LacI"/>
    <property type="match status" value="1"/>
</dbReference>
<dbReference type="Pfam" id="PF00356">
    <property type="entry name" value="LacI"/>
    <property type="match status" value="1"/>
</dbReference>
<organism evidence="5 6">
    <name type="scientific">Peribacillus deserti</name>
    <dbReference type="NCBI Taxonomy" id="673318"/>
    <lineage>
        <taxon>Bacteria</taxon>
        <taxon>Bacillati</taxon>
        <taxon>Bacillota</taxon>
        <taxon>Bacilli</taxon>
        <taxon>Bacillales</taxon>
        <taxon>Bacillaceae</taxon>
        <taxon>Peribacillus</taxon>
    </lineage>
</organism>
<evidence type="ECO:0000313" key="6">
    <source>
        <dbReference type="Proteomes" id="UP000823486"/>
    </source>
</evidence>
<dbReference type="InterPro" id="IPR028082">
    <property type="entry name" value="Peripla_BP_I"/>
</dbReference>
<dbReference type="SMART" id="SM00354">
    <property type="entry name" value="HTH_LACI"/>
    <property type="match status" value="1"/>
</dbReference>
<dbReference type="EMBL" id="JAFBFI010000003">
    <property type="protein sequence ID" value="MBM7691654.1"/>
    <property type="molecule type" value="Genomic_DNA"/>
</dbReference>
<accession>A0ABS2QG45</accession>
<dbReference type="PROSITE" id="PS50932">
    <property type="entry name" value="HTH_LACI_2"/>
    <property type="match status" value="1"/>
</dbReference>
<comment type="caution">
    <text evidence="5">The sequence shown here is derived from an EMBL/GenBank/DDBJ whole genome shotgun (WGS) entry which is preliminary data.</text>
</comment>
<protein>
    <submittedName>
        <fullName evidence="5">LacI family transcriptional regulator</fullName>
    </submittedName>
</protein>
<dbReference type="InterPro" id="IPR000843">
    <property type="entry name" value="HTH_LacI"/>
</dbReference>
<dbReference type="InterPro" id="IPR046335">
    <property type="entry name" value="LacI/GalR-like_sensor"/>
</dbReference>
<evidence type="ECO:0000256" key="3">
    <source>
        <dbReference type="ARBA" id="ARBA00023163"/>
    </source>
</evidence>
<evidence type="ECO:0000313" key="5">
    <source>
        <dbReference type="EMBL" id="MBM7691654.1"/>
    </source>
</evidence>